<evidence type="ECO:0000313" key="4">
    <source>
        <dbReference type="Proteomes" id="UP000011668"/>
    </source>
</evidence>
<name>L8WI10_THACA</name>
<keyword evidence="3" id="KW-0121">Carboxypeptidase</keyword>
<keyword evidence="3" id="KW-0378">Hydrolase</keyword>
<dbReference type="Gene3D" id="3.40.630.10">
    <property type="entry name" value="Zn peptidases"/>
    <property type="match status" value="1"/>
</dbReference>
<feature type="domain" description="Peptidase M14" evidence="2">
    <location>
        <begin position="29"/>
        <end position="67"/>
    </location>
</feature>
<dbReference type="GO" id="GO:0006508">
    <property type="term" value="P:proteolysis"/>
    <property type="evidence" value="ECO:0007669"/>
    <property type="project" value="InterPro"/>
</dbReference>
<dbReference type="OrthoDB" id="3626597at2759"/>
<evidence type="ECO:0000313" key="3">
    <source>
        <dbReference type="EMBL" id="ELU37575.1"/>
    </source>
</evidence>
<protein>
    <submittedName>
        <fullName evidence="3">Zinc carboxypeptidase domain-containing protein</fullName>
    </submittedName>
</protein>
<proteinExistence type="inferred from homology"/>
<dbReference type="Pfam" id="PF00246">
    <property type="entry name" value="Peptidase_M14"/>
    <property type="match status" value="1"/>
</dbReference>
<keyword evidence="4" id="KW-1185">Reference proteome</keyword>
<dbReference type="EMBL" id="AFRT01002576">
    <property type="protein sequence ID" value="ELU37575.1"/>
    <property type="molecule type" value="Genomic_DNA"/>
</dbReference>
<dbReference type="Proteomes" id="UP000011668">
    <property type="component" value="Unassembled WGS sequence"/>
</dbReference>
<dbReference type="STRING" id="983506.L8WI10"/>
<comment type="caution">
    <text evidence="3">The sequence shown here is derived from an EMBL/GenBank/DDBJ whole genome shotgun (WGS) entry which is preliminary data.</text>
</comment>
<comment type="similarity">
    <text evidence="1">Belongs to the peptidase M14 family.</text>
</comment>
<dbReference type="HOGENOM" id="CLU_2741792_0_0_1"/>
<reference evidence="3 4" key="1">
    <citation type="journal article" date="2013" name="Nat. Commun.">
        <title>The evolution and pathogenic mechanisms of the rice sheath blight pathogen.</title>
        <authorList>
            <person name="Zheng A."/>
            <person name="Lin R."/>
            <person name="Xu L."/>
            <person name="Qin P."/>
            <person name="Tang C."/>
            <person name="Ai P."/>
            <person name="Zhang D."/>
            <person name="Liu Y."/>
            <person name="Sun Z."/>
            <person name="Feng H."/>
            <person name="Wang Y."/>
            <person name="Chen Y."/>
            <person name="Liang X."/>
            <person name="Fu R."/>
            <person name="Li Q."/>
            <person name="Zhang J."/>
            <person name="Yu X."/>
            <person name="Xie Z."/>
            <person name="Ding L."/>
            <person name="Guan P."/>
            <person name="Tang J."/>
            <person name="Liang Y."/>
            <person name="Wang S."/>
            <person name="Deng Q."/>
            <person name="Li S."/>
            <person name="Zhu J."/>
            <person name="Wang L."/>
            <person name="Liu H."/>
            <person name="Li P."/>
        </authorList>
    </citation>
    <scope>NUCLEOTIDE SEQUENCE [LARGE SCALE GENOMIC DNA]</scope>
    <source>
        <strain evidence="4">AG-1 IA</strain>
    </source>
</reference>
<dbReference type="SUPFAM" id="SSF53187">
    <property type="entry name" value="Zn-dependent exopeptidases"/>
    <property type="match status" value="1"/>
</dbReference>
<evidence type="ECO:0000259" key="2">
    <source>
        <dbReference type="Pfam" id="PF00246"/>
    </source>
</evidence>
<dbReference type="GO" id="GO:0008270">
    <property type="term" value="F:zinc ion binding"/>
    <property type="evidence" value="ECO:0007669"/>
    <property type="project" value="InterPro"/>
</dbReference>
<accession>L8WI10</accession>
<sequence>MERFTPVNGFPLWYETGRSLGFISDPMQVTEQIAYSLLSNYTTSPTIKSYVDKYDFYIFPVVNPDGKLRIR</sequence>
<dbReference type="InterPro" id="IPR000834">
    <property type="entry name" value="Peptidase_M14"/>
</dbReference>
<dbReference type="AlphaFoldDB" id="L8WI10"/>
<keyword evidence="3" id="KW-0645">Protease</keyword>
<evidence type="ECO:0000256" key="1">
    <source>
        <dbReference type="ARBA" id="ARBA00005988"/>
    </source>
</evidence>
<dbReference type="GO" id="GO:0004181">
    <property type="term" value="F:metallocarboxypeptidase activity"/>
    <property type="evidence" value="ECO:0007669"/>
    <property type="project" value="InterPro"/>
</dbReference>
<organism evidence="3 4">
    <name type="scientific">Thanatephorus cucumeris (strain AG1-IA)</name>
    <name type="common">Rice sheath blight fungus</name>
    <name type="synonym">Rhizoctonia solani</name>
    <dbReference type="NCBI Taxonomy" id="983506"/>
    <lineage>
        <taxon>Eukaryota</taxon>
        <taxon>Fungi</taxon>
        <taxon>Dikarya</taxon>
        <taxon>Basidiomycota</taxon>
        <taxon>Agaricomycotina</taxon>
        <taxon>Agaricomycetes</taxon>
        <taxon>Cantharellales</taxon>
        <taxon>Ceratobasidiaceae</taxon>
        <taxon>Rhizoctonia</taxon>
        <taxon>Rhizoctonia solani AG-1</taxon>
    </lineage>
</organism>
<gene>
    <name evidence="3" type="ORF">AG1IA_08396</name>
</gene>